<dbReference type="GO" id="GO:0009307">
    <property type="term" value="P:DNA restriction-modification system"/>
    <property type="evidence" value="ECO:0007669"/>
    <property type="project" value="UniProtKB-KW"/>
</dbReference>
<protein>
    <recommendedName>
        <fullName evidence="1">site-specific DNA-methyltransferase (adenine-specific)</fullName>
        <ecNumber evidence="1">2.1.1.72</ecNumber>
    </recommendedName>
</protein>
<evidence type="ECO:0000256" key="4">
    <source>
        <dbReference type="ARBA" id="ARBA00022691"/>
    </source>
</evidence>
<dbReference type="GO" id="GO:0009007">
    <property type="term" value="F:site-specific DNA-methyltransferase (adenine-specific) activity"/>
    <property type="evidence" value="ECO:0007669"/>
    <property type="project" value="UniProtKB-EC"/>
</dbReference>
<dbReference type="PANTHER" id="PTHR42933">
    <property type="entry name" value="SLR6095 PROTEIN"/>
    <property type="match status" value="1"/>
</dbReference>
<dbReference type="EMBL" id="UAUX01000010">
    <property type="protein sequence ID" value="SPZ99292.1"/>
    <property type="molecule type" value="Genomic_DNA"/>
</dbReference>
<evidence type="ECO:0000259" key="7">
    <source>
        <dbReference type="Pfam" id="PF02384"/>
    </source>
</evidence>
<dbReference type="Gene3D" id="3.40.50.150">
    <property type="entry name" value="Vaccinia Virus protein VP39"/>
    <property type="match status" value="1"/>
</dbReference>
<gene>
    <name evidence="8" type="ORF">NCTC7878_02436</name>
</gene>
<dbReference type="EC" id="2.1.1.72" evidence="1"/>
<dbReference type="GO" id="GO:0003677">
    <property type="term" value="F:DNA binding"/>
    <property type="evidence" value="ECO:0007669"/>
    <property type="project" value="InterPro"/>
</dbReference>
<comment type="catalytic activity">
    <reaction evidence="6">
        <text>a 2'-deoxyadenosine in DNA + S-adenosyl-L-methionine = an N(6)-methyl-2'-deoxyadenosine in DNA + S-adenosyl-L-homocysteine + H(+)</text>
        <dbReference type="Rhea" id="RHEA:15197"/>
        <dbReference type="Rhea" id="RHEA-COMP:12418"/>
        <dbReference type="Rhea" id="RHEA-COMP:12419"/>
        <dbReference type="ChEBI" id="CHEBI:15378"/>
        <dbReference type="ChEBI" id="CHEBI:57856"/>
        <dbReference type="ChEBI" id="CHEBI:59789"/>
        <dbReference type="ChEBI" id="CHEBI:90615"/>
        <dbReference type="ChEBI" id="CHEBI:90616"/>
        <dbReference type="EC" id="2.1.1.72"/>
    </reaction>
</comment>
<evidence type="ECO:0000256" key="5">
    <source>
        <dbReference type="ARBA" id="ARBA00022747"/>
    </source>
</evidence>
<dbReference type="InterPro" id="IPR051537">
    <property type="entry name" value="DNA_Adenine_Mtase"/>
</dbReference>
<dbReference type="InterPro" id="IPR029063">
    <property type="entry name" value="SAM-dependent_MTases_sf"/>
</dbReference>
<dbReference type="PRINTS" id="PR00507">
    <property type="entry name" value="N12N6MTFRASE"/>
</dbReference>
<dbReference type="InterPro" id="IPR003356">
    <property type="entry name" value="DNA_methylase_A-5"/>
</dbReference>
<evidence type="ECO:0000256" key="3">
    <source>
        <dbReference type="ARBA" id="ARBA00022679"/>
    </source>
</evidence>
<name>A0A2X2JZI9_STAAU</name>
<evidence type="ECO:0000256" key="2">
    <source>
        <dbReference type="ARBA" id="ARBA00022603"/>
    </source>
</evidence>
<dbReference type="GO" id="GO:0032259">
    <property type="term" value="P:methylation"/>
    <property type="evidence" value="ECO:0007669"/>
    <property type="project" value="UniProtKB-KW"/>
</dbReference>
<accession>A0A2X2JZI9</accession>
<evidence type="ECO:0000313" key="8">
    <source>
        <dbReference type="EMBL" id="SPZ99292.1"/>
    </source>
</evidence>
<evidence type="ECO:0000313" key="9">
    <source>
        <dbReference type="Proteomes" id="UP000249913"/>
    </source>
</evidence>
<dbReference type="Proteomes" id="UP000249913">
    <property type="component" value="Unassembled WGS sequence"/>
</dbReference>
<organism evidence="8 9">
    <name type="scientific">Staphylococcus aureus</name>
    <dbReference type="NCBI Taxonomy" id="1280"/>
    <lineage>
        <taxon>Bacteria</taxon>
        <taxon>Bacillati</taxon>
        <taxon>Bacillota</taxon>
        <taxon>Bacilli</taxon>
        <taxon>Bacillales</taxon>
        <taxon>Staphylococcaceae</taxon>
        <taxon>Staphylococcus</taxon>
    </lineage>
</organism>
<dbReference type="InterPro" id="IPR002052">
    <property type="entry name" value="DNA_methylase_N6_adenine_CS"/>
</dbReference>
<reference evidence="8 9" key="1">
    <citation type="submission" date="2018-06" db="EMBL/GenBank/DDBJ databases">
        <authorList>
            <consortium name="Pathogen Informatics"/>
            <person name="Doyle S."/>
        </authorList>
    </citation>
    <scope>NUCLEOTIDE SEQUENCE [LARGE SCALE GENOMIC DNA]</scope>
    <source>
        <strain evidence="8 9">NCTC7878</strain>
    </source>
</reference>
<dbReference type="SUPFAM" id="SSF53335">
    <property type="entry name" value="S-adenosyl-L-methionine-dependent methyltransferases"/>
    <property type="match status" value="1"/>
</dbReference>
<evidence type="ECO:0000256" key="1">
    <source>
        <dbReference type="ARBA" id="ARBA00011900"/>
    </source>
</evidence>
<keyword evidence="2 8" id="KW-0489">Methyltransferase</keyword>
<dbReference type="Pfam" id="PF02384">
    <property type="entry name" value="N6_Mtase"/>
    <property type="match status" value="1"/>
</dbReference>
<feature type="domain" description="DNA methylase adenine-specific" evidence="7">
    <location>
        <begin position="4"/>
        <end position="169"/>
    </location>
</feature>
<keyword evidence="4" id="KW-0949">S-adenosyl-L-methionine</keyword>
<keyword evidence="3 8" id="KW-0808">Transferase</keyword>
<dbReference type="AlphaFoldDB" id="A0A2X2JZI9"/>
<keyword evidence="5" id="KW-0680">Restriction system</keyword>
<evidence type="ECO:0000256" key="6">
    <source>
        <dbReference type="ARBA" id="ARBA00047942"/>
    </source>
</evidence>
<dbReference type="GO" id="GO:0008170">
    <property type="term" value="F:N-methyltransferase activity"/>
    <property type="evidence" value="ECO:0007669"/>
    <property type="project" value="InterPro"/>
</dbReference>
<dbReference type="PROSITE" id="PS00092">
    <property type="entry name" value="N6_MTASE"/>
    <property type="match status" value="1"/>
</dbReference>
<dbReference type="PANTHER" id="PTHR42933:SF1">
    <property type="entry name" value="SITE-SPECIFIC DNA-METHYLTRANSFERASE (ADENINE-SPECIFIC)"/>
    <property type="match status" value="1"/>
</dbReference>
<sequence length="183" mass="21267">MRRQRVKKAGEFYTPQQVSKILAKIVTDGKDKLRHVYDPTCGSGSLLLRVGKETQVYRYFGQERNNTTYNLARMKHVVTMMYVMRTLISVMMIRWKIQPFLGNTFDAVIANPPYSAKWTADSKFENDERFSGYGKLAPKSKADFAFIQHMVHYLDDEGTMAVVLPHGCLIPWCRRRYHSSLFN</sequence>
<proteinExistence type="predicted"/>